<dbReference type="GeneTree" id="ENSGT00530000063970"/>
<dbReference type="PANTHER" id="PTHR46841:SF7">
    <property type="entry name" value="IG-LIKE DOMAIN-CONTAINING PROTEIN"/>
    <property type="match status" value="1"/>
</dbReference>
<evidence type="ECO:0000313" key="12">
    <source>
        <dbReference type="Ensembl" id="ENSACLP00000006289.2"/>
    </source>
</evidence>
<feature type="compositionally biased region" description="Polar residues" evidence="9">
    <location>
        <begin position="324"/>
        <end position="337"/>
    </location>
</feature>
<keyword evidence="4 10" id="KW-1133">Transmembrane helix</keyword>
<dbReference type="Pfam" id="PF07686">
    <property type="entry name" value="V-set"/>
    <property type="match status" value="1"/>
</dbReference>
<reference evidence="12" key="1">
    <citation type="submission" date="2018-05" db="EMBL/GenBank/DDBJ databases">
        <authorList>
            <person name="Datahose"/>
        </authorList>
    </citation>
    <scope>NUCLEOTIDE SEQUENCE</scope>
</reference>
<dbReference type="InterPro" id="IPR036179">
    <property type="entry name" value="Ig-like_dom_sf"/>
</dbReference>
<dbReference type="AlphaFoldDB" id="A0A3P8NNG8"/>
<dbReference type="OMA" id="WISAFFT"/>
<dbReference type="Bgee" id="ENSACLG00000004256">
    <property type="expression patterns" value="Expressed in anal fin and 4 other cell types or tissues"/>
</dbReference>
<evidence type="ECO:0000256" key="9">
    <source>
        <dbReference type="SAM" id="MobiDB-lite"/>
    </source>
</evidence>
<evidence type="ECO:0000313" key="13">
    <source>
        <dbReference type="Proteomes" id="UP000265100"/>
    </source>
</evidence>
<dbReference type="SUPFAM" id="SSF48726">
    <property type="entry name" value="Immunoglobulin"/>
    <property type="match status" value="1"/>
</dbReference>
<comment type="subcellular location">
    <subcellularLocation>
        <location evidence="1">Membrane</location>
        <topology evidence="1">Single-pass membrane protein</topology>
    </subcellularLocation>
</comment>
<reference evidence="12" key="2">
    <citation type="submission" date="2025-08" db="UniProtKB">
        <authorList>
            <consortium name="Ensembl"/>
        </authorList>
    </citation>
    <scope>IDENTIFICATION</scope>
</reference>
<dbReference type="Proteomes" id="UP000265100">
    <property type="component" value="Chromosome 23"/>
</dbReference>
<evidence type="ECO:0000256" key="7">
    <source>
        <dbReference type="ARBA" id="ARBA00023180"/>
    </source>
</evidence>
<dbReference type="GO" id="GO:0098632">
    <property type="term" value="F:cell-cell adhesion mediator activity"/>
    <property type="evidence" value="ECO:0007669"/>
    <property type="project" value="InterPro"/>
</dbReference>
<evidence type="ECO:0000256" key="5">
    <source>
        <dbReference type="ARBA" id="ARBA00023136"/>
    </source>
</evidence>
<dbReference type="PANTHER" id="PTHR46841">
    <property type="entry name" value="OX-2 MEMBRANE GLYCOPROTEIN"/>
    <property type="match status" value="1"/>
</dbReference>
<accession>A0A3P8NNG8</accession>
<keyword evidence="13" id="KW-1185">Reference proteome</keyword>
<organism evidence="12 13">
    <name type="scientific">Astatotilapia calliptera</name>
    <name type="common">Eastern happy</name>
    <name type="synonym">Chromis callipterus</name>
    <dbReference type="NCBI Taxonomy" id="8154"/>
    <lineage>
        <taxon>Eukaryota</taxon>
        <taxon>Metazoa</taxon>
        <taxon>Chordata</taxon>
        <taxon>Craniata</taxon>
        <taxon>Vertebrata</taxon>
        <taxon>Euteleostomi</taxon>
        <taxon>Actinopterygii</taxon>
        <taxon>Neopterygii</taxon>
        <taxon>Teleostei</taxon>
        <taxon>Neoteleostei</taxon>
        <taxon>Acanthomorphata</taxon>
        <taxon>Ovalentaria</taxon>
        <taxon>Cichlomorphae</taxon>
        <taxon>Cichliformes</taxon>
        <taxon>Cichlidae</taxon>
        <taxon>African cichlids</taxon>
        <taxon>Pseudocrenilabrinae</taxon>
        <taxon>Haplochromini</taxon>
        <taxon>Astatotilapia</taxon>
    </lineage>
</organism>
<keyword evidence="6" id="KW-1015">Disulfide bond</keyword>
<dbReference type="GO" id="GO:0016020">
    <property type="term" value="C:membrane"/>
    <property type="evidence" value="ECO:0007669"/>
    <property type="project" value="UniProtKB-SubCell"/>
</dbReference>
<dbReference type="GO" id="GO:0030424">
    <property type="term" value="C:axon"/>
    <property type="evidence" value="ECO:0007669"/>
    <property type="project" value="TreeGrafter"/>
</dbReference>
<dbReference type="GO" id="GO:0034113">
    <property type="term" value="P:heterotypic cell-cell adhesion"/>
    <property type="evidence" value="ECO:0007669"/>
    <property type="project" value="TreeGrafter"/>
</dbReference>
<evidence type="ECO:0000256" key="6">
    <source>
        <dbReference type="ARBA" id="ARBA00023157"/>
    </source>
</evidence>
<feature type="compositionally biased region" description="Basic and acidic residues" evidence="9">
    <location>
        <begin position="338"/>
        <end position="359"/>
    </location>
</feature>
<keyword evidence="5 10" id="KW-0472">Membrane</keyword>
<evidence type="ECO:0000256" key="1">
    <source>
        <dbReference type="ARBA" id="ARBA00004167"/>
    </source>
</evidence>
<reference evidence="12" key="3">
    <citation type="submission" date="2025-09" db="UniProtKB">
        <authorList>
            <consortium name="Ensembl"/>
        </authorList>
    </citation>
    <scope>IDENTIFICATION</scope>
</reference>
<dbReference type="InterPro" id="IPR013783">
    <property type="entry name" value="Ig-like_fold"/>
</dbReference>
<evidence type="ECO:0000256" key="8">
    <source>
        <dbReference type="ARBA" id="ARBA00023319"/>
    </source>
</evidence>
<dbReference type="InterPro" id="IPR013106">
    <property type="entry name" value="Ig_V-set"/>
</dbReference>
<feature type="transmembrane region" description="Helical" evidence="10">
    <location>
        <begin position="285"/>
        <end position="307"/>
    </location>
</feature>
<keyword evidence="3" id="KW-0732">Signal</keyword>
<dbReference type="SMART" id="SM00409">
    <property type="entry name" value="IG"/>
    <property type="match status" value="1"/>
</dbReference>
<protein>
    <recommendedName>
        <fullName evidence="11">Ig-like domain-containing protein</fullName>
    </recommendedName>
</protein>
<evidence type="ECO:0000259" key="11">
    <source>
        <dbReference type="PROSITE" id="PS50835"/>
    </source>
</evidence>
<dbReference type="InterPro" id="IPR003599">
    <property type="entry name" value="Ig_sub"/>
</dbReference>
<evidence type="ECO:0000256" key="10">
    <source>
        <dbReference type="SAM" id="Phobius"/>
    </source>
</evidence>
<dbReference type="Gene3D" id="2.60.40.10">
    <property type="entry name" value="Immunoglobulins"/>
    <property type="match status" value="2"/>
</dbReference>
<feature type="region of interest" description="Disordered" evidence="9">
    <location>
        <begin position="324"/>
        <end position="383"/>
    </location>
</feature>
<dbReference type="GO" id="GO:0150079">
    <property type="term" value="P:negative regulation of neuroinflammatory response"/>
    <property type="evidence" value="ECO:0007669"/>
    <property type="project" value="TreeGrafter"/>
</dbReference>
<dbReference type="OrthoDB" id="8749387at2759"/>
<feature type="domain" description="Ig-like" evidence="11">
    <location>
        <begin position="68"/>
        <end position="145"/>
    </location>
</feature>
<keyword evidence="7" id="KW-0325">Glycoprotein</keyword>
<evidence type="ECO:0000256" key="3">
    <source>
        <dbReference type="ARBA" id="ARBA00022729"/>
    </source>
</evidence>
<dbReference type="GO" id="GO:0043025">
    <property type="term" value="C:neuronal cell body"/>
    <property type="evidence" value="ECO:0007669"/>
    <property type="project" value="TreeGrafter"/>
</dbReference>
<keyword evidence="8" id="KW-0393">Immunoglobulin domain</keyword>
<evidence type="ECO:0000256" key="2">
    <source>
        <dbReference type="ARBA" id="ARBA00022692"/>
    </source>
</evidence>
<dbReference type="InterPro" id="IPR007110">
    <property type="entry name" value="Ig-like_dom"/>
</dbReference>
<dbReference type="Ensembl" id="ENSACLT00000006433.2">
    <property type="protein sequence ID" value="ENSACLP00000006289.2"/>
    <property type="gene ID" value="ENSACLG00000004256.2"/>
</dbReference>
<dbReference type="PROSITE" id="PS50835">
    <property type="entry name" value="IG_LIKE"/>
    <property type="match status" value="1"/>
</dbReference>
<dbReference type="InterPro" id="IPR047164">
    <property type="entry name" value="OX2G-like"/>
</dbReference>
<dbReference type="GO" id="GO:0009986">
    <property type="term" value="C:cell surface"/>
    <property type="evidence" value="ECO:0007669"/>
    <property type="project" value="TreeGrafter"/>
</dbReference>
<dbReference type="STRING" id="8154.ENSACLP00000006289"/>
<evidence type="ECO:0000256" key="4">
    <source>
        <dbReference type="ARBA" id="ARBA00022989"/>
    </source>
</evidence>
<proteinExistence type="predicted"/>
<sequence>MFFFFTAHPEMVRTGQAVRFKFFFIFIWRHTDNMAGRKITLIFSLLAIFSKGHTSGIQTQHTVLAAVGDKACLNCELMLSKDVLQVTWQMISGSSEKNMATYNKYFGQRVNPEFTKKVEFKNPALQNCSIVIRNVTEQDEGCYRCLFNTYPEGAFTGRTCLHVYELHEPVLDVRESNSTEEWVVSCSATGRPAPTVTLSVSQQDLSFSQYNTVSVSNTNATFTVTTTAVLSGSRKHSTQVGCAARVLSAPQRGVTVMIYEVQKTPDATEDGSYEKITSHSSESNFTWIIVLVMVLVVAVLVVMLYVVHRDWISAFFTAHFKQQNKTGDPEKTNTPLKSKQDIDERNKTPLIAHENEQLRQRTSTKKTPKNISRKDPNPLAAKRLFGDDQSIKTKIDEQTASLAD</sequence>
<keyword evidence="2 10" id="KW-0812">Transmembrane</keyword>
<name>A0A3P8NNG8_ASTCA</name>